<feature type="active site" description="Charge relay system" evidence="5 6">
    <location>
        <position position="404"/>
    </location>
</feature>
<dbReference type="PANTHER" id="PTHR43806">
    <property type="entry name" value="PEPTIDASE S8"/>
    <property type="match status" value="1"/>
</dbReference>
<dbReference type="InterPro" id="IPR015500">
    <property type="entry name" value="Peptidase_S8_subtilisin-rel"/>
</dbReference>
<accession>A0A1F5YPK0</accession>
<proteinExistence type="inferred from homology"/>
<evidence type="ECO:0000256" key="1">
    <source>
        <dbReference type="ARBA" id="ARBA00011073"/>
    </source>
</evidence>
<evidence type="ECO:0000256" key="5">
    <source>
        <dbReference type="PIRSR" id="PIRSR615500-1"/>
    </source>
</evidence>
<feature type="active site" description="Charge relay system" evidence="5 6">
    <location>
        <position position="158"/>
    </location>
</feature>
<evidence type="ECO:0000256" key="7">
    <source>
        <dbReference type="RuleBase" id="RU003355"/>
    </source>
</evidence>
<dbReference type="PROSITE" id="PS00138">
    <property type="entry name" value="SUBTILASE_SER"/>
    <property type="match status" value="1"/>
</dbReference>
<dbReference type="Pfam" id="PF00082">
    <property type="entry name" value="Peptidase_S8"/>
    <property type="match status" value="1"/>
</dbReference>
<comment type="caution">
    <text evidence="9">The sequence shown here is derived from an EMBL/GenBank/DDBJ whole genome shotgun (WGS) entry which is preliminary data.</text>
</comment>
<sequence>MFLILCLFLLIREDSYAQIYKGQPVREPSRRTPTTKQLIVTFKDRPTAATLISLSRKSARAKLKYSIVNTKSLVYEAIDKDVVGVMRELQSSNDVETVVRDQKLDLLYLPNDLAIRATPVPGKPKLQWNMFNLNLAGTGQSAWDISKGSLQTVVAVLDSGIDSAHEDLVGKIASLVDCTVGVCRTVTSMTADPGNLDDSHGTHVAGIIGAATDNNLGIAATGFNTKLMILKIRDSRGDMLISYFTNALRYAADQGAKVINMSLGSLADNLDGPVIAQINDAVNYAWSRGSLLVAAAGNCGWDVSHHRAGGDPCDIYDTNGNFVRHAVNEKFYPATSPNVISVAALDVNNNLAPYSEHNDSGNAQIGNWVSVAAPGGQFSTNSDKEFGIASTWPLDSYYYLLGTSSAAPHVAGIAALIWAAKPSLSNQQIKTIIETTSNPNVVPGKTNFGMVNAFVALNNLNITITPGVPTPTNIIPSNIPTPTLLPTLTAFPTPTLFPSITSVFPSPTSIF</sequence>
<name>A0A1F5YPK0_9BACT</name>
<evidence type="ECO:0000256" key="6">
    <source>
        <dbReference type="PROSITE-ProRule" id="PRU01240"/>
    </source>
</evidence>
<evidence type="ECO:0000256" key="4">
    <source>
        <dbReference type="ARBA" id="ARBA00022825"/>
    </source>
</evidence>
<evidence type="ECO:0000313" key="9">
    <source>
        <dbReference type="EMBL" id="OGG02131.1"/>
    </source>
</evidence>
<dbReference type="AlphaFoldDB" id="A0A1F5YPK0"/>
<keyword evidence="2 6" id="KW-0645">Protease</keyword>
<keyword evidence="4 6" id="KW-0720">Serine protease</keyword>
<dbReference type="InterPro" id="IPR023828">
    <property type="entry name" value="Peptidase_S8_Ser-AS"/>
</dbReference>
<dbReference type="SUPFAM" id="SSF52743">
    <property type="entry name" value="Subtilisin-like"/>
    <property type="match status" value="1"/>
</dbReference>
<feature type="active site" description="Charge relay system" evidence="5 6">
    <location>
        <position position="200"/>
    </location>
</feature>
<dbReference type="InterPro" id="IPR022398">
    <property type="entry name" value="Peptidase_S8_His-AS"/>
</dbReference>
<feature type="domain" description="Peptidase S8/S53" evidence="8">
    <location>
        <begin position="152"/>
        <end position="440"/>
    </location>
</feature>
<dbReference type="PANTHER" id="PTHR43806:SF11">
    <property type="entry name" value="CEREVISIN-RELATED"/>
    <property type="match status" value="1"/>
</dbReference>
<evidence type="ECO:0000313" key="10">
    <source>
        <dbReference type="Proteomes" id="UP000176665"/>
    </source>
</evidence>
<dbReference type="InterPro" id="IPR036852">
    <property type="entry name" value="Peptidase_S8/S53_dom_sf"/>
</dbReference>
<keyword evidence="3 6" id="KW-0378">Hydrolase</keyword>
<evidence type="ECO:0000256" key="2">
    <source>
        <dbReference type="ARBA" id="ARBA00022670"/>
    </source>
</evidence>
<evidence type="ECO:0000256" key="3">
    <source>
        <dbReference type="ARBA" id="ARBA00022801"/>
    </source>
</evidence>
<dbReference type="InterPro" id="IPR000209">
    <property type="entry name" value="Peptidase_S8/S53_dom"/>
</dbReference>
<organism evidence="9 10">
    <name type="scientific">Candidatus Gottesmanbacteria bacterium RBG_16_37_8</name>
    <dbReference type="NCBI Taxonomy" id="1798371"/>
    <lineage>
        <taxon>Bacteria</taxon>
        <taxon>Candidatus Gottesmaniibacteriota</taxon>
    </lineage>
</organism>
<feature type="non-terminal residue" evidence="9">
    <location>
        <position position="511"/>
    </location>
</feature>
<dbReference type="GO" id="GO:0004252">
    <property type="term" value="F:serine-type endopeptidase activity"/>
    <property type="evidence" value="ECO:0007669"/>
    <property type="project" value="UniProtKB-UniRule"/>
</dbReference>
<dbReference type="InterPro" id="IPR050131">
    <property type="entry name" value="Peptidase_S8_subtilisin-like"/>
</dbReference>
<dbReference type="GO" id="GO:0006508">
    <property type="term" value="P:proteolysis"/>
    <property type="evidence" value="ECO:0007669"/>
    <property type="project" value="UniProtKB-KW"/>
</dbReference>
<evidence type="ECO:0000259" key="8">
    <source>
        <dbReference type="Pfam" id="PF00082"/>
    </source>
</evidence>
<dbReference type="PROSITE" id="PS00136">
    <property type="entry name" value="SUBTILASE_ASP"/>
    <property type="match status" value="1"/>
</dbReference>
<dbReference type="Proteomes" id="UP000176665">
    <property type="component" value="Unassembled WGS sequence"/>
</dbReference>
<dbReference type="InterPro" id="IPR023827">
    <property type="entry name" value="Peptidase_S8_Asp-AS"/>
</dbReference>
<dbReference type="Gene3D" id="3.40.50.200">
    <property type="entry name" value="Peptidase S8/S53 domain"/>
    <property type="match status" value="1"/>
</dbReference>
<protein>
    <recommendedName>
        <fullName evidence="8">Peptidase S8/S53 domain-containing protein</fullName>
    </recommendedName>
</protein>
<reference evidence="9 10" key="1">
    <citation type="journal article" date="2016" name="Nat. Commun.">
        <title>Thousands of microbial genomes shed light on interconnected biogeochemical processes in an aquifer system.</title>
        <authorList>
            <person name="Anantharaman K."/>
            <person name="Brown C.T."/>
            <person name="Hug L.A."/>
            <person name="Sharon I."/>
            <person name="Castelle C.J."/>
            <person name="Probst A.J."/>
            <person name="Thomas B.C."/>
            <person name="Singh A."/>
            <person name="Wilkins M.J."/>
            <person name="Karaoz U."/>
            <person name="Brodie E.L."/>
            <person name="Williams K.H."/>
            <person name="Hubbard S.S."/>
            <person name="Banfield J.F."/>
        </authorList>
    </citation>
    <scope>NUCLEOTIDE SEQUENCE [LARGE SCALE GENOMIC DNA]</scope>
</reference>
<dbReference type="EMBL" id="MFJA01000074">
    <property type="protein sequence ID" value="OGG02131.1"/>
    <property type="molecule type" value="Genomic_DNA"/>
</dbReference>
<gene>
    <name evidence="9" type="ORF">A2W14_02695</name>
</gene>
<comment type="similarity">
    <text evidence="1 6 7">Belongs to the peptidase S8 family.</text>
</comment>
<dbReference type="STRING" id="1798371.A2W14_02695"/>
<dbReference type="PROSITE" id="PS51892">
    <property type="entry name" value="SUBTILASE"/>
    <property type="match status" value="1"/>
</dbReference>
<dbReference type="PROSITE" id="PS00137">
    <property type="entry name" value="SUBTILASE_HIS"/>
    <property type="match status" value="1"/>
</dbReference>
<dbReference type="PRINTS" id="PR00723">
    <property type="entry name" value="SUBTILISIN"/>
</dbReference>